<evidence type="ECO:0000313" key="3">
    <source>
        <dbReference type="Proteomes" id="UP001417504"/>
    </source>
</evidence>
<accession>A0AAP0K693</accession>
<dbReference type="Proteomes" id="UP001417504">
    <property type="component" value="Unassembled WGS sequence"/>
</dbReference>
<name>A0AAP0K693_9MAGN</name>
<reference evidence="2 3" key="1">
    <citation type="submission" date="2024-01" db="EMBL/GenBank/DDBJ databases">
        <title>Genome assemblies of Stephania.</title>
        <authorList>
            <person name="Yang L."/>
        </authorList>
    </citation>
    <scope>NUCLEOTIDE SEQUENCE [LARGE SCALE GENOMIC DNA]</scope>
    <source>
        <strain evidence="2">QJT</strain>
        <tissue evidence="2">Leaf</tissue>
    </source>
</reference>
<comment type="caution">
    <text evidence="2">The sequence shown here is derived from an EMBL/GenBank/DDBJ whole genome shotgun (WGS) entry which is preliminary data.</text>
</comment>
<feature type="compositionally biased region" description="Polar residues" evidence="1">
    <location>
        <begin position="8"/>
        <end position="21"/>
    </location>
</feature>
<dbReference type="PANTHER" id="PTHR33472:SF28">
    <property type="entry name" value="BROMO AND FHA DOMAIN-CONTAINING PROTEIN DDB_G0267958"/>
    <property type="match status" value="1"/>
</dbReference>
<sequence length="195" mass="21841">MAPAEFINNATKPNHQTTTSQIDRETRDLVSALTHRLNELHHIGKLPGHHQDGDDGHDHNHHHHHHEEEQGARIITLAGTNTGATMHGEYLDDIPETKYGFSQDVQEAMTTYANSNFQAVNNSIMFNSHYTCDDPGVHIETTEMFERPESKTGSHGKKDREKNKEKKKNKGKGSSKSDSESSSEESSDEGHHGKE</sequence>
<feature type="compositionally biased region" description="Basic and acidic residues" evidence="1">
    <location>
        <begin position="49"/>
        <end position="58"/>
    </location>
</feature>
<keyword evidence="3" id="KW-1185">Reference proteome</keyword>
<feature type="region of interest" description="Disordered" evidence="1">
    <location>
        <begin position="44"/>
        <end position="70"/>
    </location>
</feature>
<evidence type="ECO:0000256" key="1">
    <source>
        <dbReference type="SAM" id="MobiDB-lite"/>
    </source>
</evidence>
<feature type="region of interest" description="Disordered" evidence="1">
    <location>
        <begin position="1"/>
        <end position="24"/>
    </location>
</feature>
<dbReference type="EMBL" id="JBBNAE010000002">
    <property type="protein sequence ID" value="KAK9145904.1"/>
    <property type="molecule type" value="Genomic_DNA"/>
</dbReference>
<feature type="compositionally biased region" description="Basic and acidic residues" evidence="1">
    <location>
        <begin position="143"/>
        <end position="164"/>
    </location>
</feature>
<dbReference type="AlphaFoldDB" id="A0AAP0K693"/>
<organism evidence="2 3">
    <name type="scientific">Stephania japonica</name>
    <dbReference type="NCBI Taxonomy" id="461633"/>
    <lineage>
        <taxon>Eukaryota</taxon>
        <taxon>Viridiplantae</taxon>
        <taxon>Streptophyta</taxon>
        <taxon>Embryophyta</taxon>
        <taxon>Tracheophyta</taxon>
        <taxon>Spermatophyta</taxon>
        <taxon>Magnoliopsida</taxon>
        <taxon>Ranunculales</taxon>
        <taxon>Menispermaceae</taxon>
        <taxon>Menispermoideae</taxon>
        <taxon>Cissampelideae</taxon>
        <taxon>Stephania</taxon>
    </lineage>
</organism>
<evidence type="ECO:0000313" key="2">
    <source>
        <dbReference type="EMBL" id="KAK9145904.1"/>
    </source>
</evidence>
<dbReference type="PANTHER" id="PTHR33472">
    <property type="entry name" value="OS01G0106600 PROTEIN"/>
    <property type="match status" value="1"/>
</dbReference>
<feature type="region of interest" description="Disordered" evidence="1">
    <location>
        <begin position="143"/>
        <end position="195"/>
    </location>
</feature>
<proteinExistence type="predicted"/>
<gene>
    <name evidence="2" type="ORF">Sjap_005807</name>
</gene>
<protein>
    <submittedName>
        <fullName evidence="2">Uncharacterized protein</fullName>
    </submittedName>
</protein>